<dbReference type="EMBL" id="WKKF01000002">
    <property type="protein sequence ID" value="MRX54812.1"/>
    <property type="molecule type" value="Genomic_DNA"/>
</dbReference>
<protein>
    <submittedName>
        <fullName evidence="1">RusA family crossover junction endodeoxyribonuclease</fullName>
    </submittedName>
</protein>
<dbReference type="GO" id="GO:0000287">
    <property type="term" value="F:magnesium ion binding"/>
    <property type="evidence" value="ECO:0007669"/>
    <property type="project" value="InterPro"/>
</dbReference>
<dbReference type="Proteomes" id="UP000441585">
    <property type="component" value="Unassembled WGS sequence"/>
</dbReference>
<dbReference type="RefSeq" id="WP_154318767.1">
    <property type="nucleotide sequence ID" value="NZ_CAJGAA010000002.1"/>
</dbReference>
<dbReference type="Gene3D" id="3.30.1330.70">
    <property type="entry name" value="Holliday junction resolvase RusA"/>
    <property type="match status" value="1"/>
</dbReference>
<dbReference type="AlphaFoldDB" id="A0A6I2MC07"/>
<dbReference type="GO" id="GO:0006281">
    <property type="term" value="P:DNA repair"/>
    <property type="evidence" value="ECO:0007669"/>
    <property type="project" value="InterPro"/>
</dbReference>
<name>A0A6I2MC07_9BACI</name>
<evidence type="ECO:0000313" key="2">
    <source>
        <dbReference type="Proteomes" id="UP000441585"/>
    </source>
</evidence>
<sequence>MIQFTVYGEPVAQGRPRASTIHGRVQMYDPAKSRDFKKYVKLVASQHRPKTLLQGALTLKVVIFKPTLKSFSKKKAAAAENGELRPVTKPDVDNYVKAVKDACNKVLWHDDSQVVDLHISKYYSENPRIEITVDSLKEHQEQTKLTI</sequence>
<dbReference type="InterPro" id="IPR008822">
    <property type="entry name" value="Endonuclease_RusA-like"/>
</dbReference>
<keyword evidence="2" id="KW-1185">Reference proteome</keyword>
<gene>
    <name evidence="1" type="ORF">GJU41_12590</name>
</gene>
<proteinExistence type="predicted"/>
<dbReference type="GO" id="GO:0006310">
    <property type="term" value="P:DNA recombination"/>
    <property type="evidence" value="ECO:0007669"/>
    <property type="project" value="InterPro"/>
</dbReference>
<accession>A0A6I2MC07</accession>
<comment type="caution">
    <text evidence="1">The sequence shown here is derived from an EMBL/GenBank/DDBJ whole genome shotgun (WGS) entry which is preliminary data.</text>
</comment>
<dbReference type="Pfam" id="PF05866">
    <property type="entry name" value="RusA"/>
    <property type="match status" value="1"/>
</dbReference>
<organism evidence="1 2">
    <name type="scientific">Metabacillus idriensis</name>
    <dbReference type="NCBI Taxonomy" id="324768"/>
    <lineage>
        <taxon>Bacteria</taxon>
        <taxon>Bacillati</taxon>
        <taxon>Bacillota</taxon>
        <taxon>Bacilli</taxon>
        <taxon>Bacillales</taxon>
        <taxon>Bacillaceae</taxon>
        <taxon>Metabacillus</taxon>
    </lineage>
</organism>
<dbReference type="SUPFAM" id="SSF103084">
    <property type="entry name" value="Holliday junction resolvase RusA"/>
    <property type="match status" value="1"/>
</dbReference>
<evidence type="ECO:0000313" key="1">
    <source>
        <dbReference type="EMBL" id="MRX54812.1"/>
    </source>
</evidence>
<dbReference type="InterPro" id="IPR036614">
    <property type="entry name" value="RusA-like_sf"/>
</dbReference>
<reference evidence="1 2" key="1">
    <citation type="submission" date="2019-11" db="EMBL/GenBank/DDBJ databases">
        <title>Bacillus idriensis genome.</title>
        <authorList>
            <person name="Konopka E.N."/>
            <person name="Newman J.D."/>
        </authorList>
    </citation>
    <scope>NUCLEOTIDE SEQUENCE [LARGE SCALE GENOMIC DNA]</scope>
    <source>
        <strain evidence="1 2">DSM 19097</strain>
    </source>
</reference>